<comment type="subcellular location">
    <subcellularLocation>
        <location evidence="1">Cell inner membrane</location>
    </subcellularLocation>
    <subcellularLocation>
        <location evidence="13">Cell membrane</location>
        <topology evidence="13">Single-pass type II membrane protein</topology>
    </subcellularLocation>
</comment>
<accession>A0A4R7JNJ7</accession>
<evidence type="ECO:0000256" key="7">
    <source>
        <dbReference type="ARBA" id="ARBA00022748"/>
    </source>
</evidence>
<feature type="binding site" description="covalent" evidence="13 14">
    <location>
        <position position="124"/>
    </location>
    <ligand>
        <name>heme</name>
        <dbReference type="ChEBI" id="CHEBI:30413"/>
    </ligand>
</feature>
<keyword evidence="7 13" id="KW-0201">Cytochrome c-type biogenesis</keyword>
<dbReference type="AlphaFoldDB" id="A0A4R7JNJ7"/>
<keyword evidence="3" id="KW-0997">Cell inner membrane</keyword>
<evidence type="ECO:0000256" key="1">
    <source>
        <dbReference type="ARBA" id="ARBA00004533"/>
    </source>
</evidence>
<keyword evidence="6 13" id="KW-0479">Metal-binding</keyword>
<dbReference type="HAMAP" id="MF_01959">
    <property type="entry name" value="CcmE"/>
    <property type="match status" value="1"/>
</dbReference>
<evidence type="ECO:0000256" key="2">
    <source>
        <dbReference type="ARBA" id="ARBA00022475"/>
    </source>
</evidence>
<evidence type="ECO:0000256" key="13">
    <source>
        <dbReference type="HAMAP-Rule" id="MF_01959"/>
    </source>
</evidence>
<dbReference type="OrthoDB" id="9793584at2"/>
<feature type="binding site" description="axial binding residue" evidence="13 14">
    <location>
        <position position="128"/>
    </location>
    <ligand>
        <name>heme</name>
        <dbReference type="ChEBI" id="CHEBI:30413"/>
    </ligand>
    <ligandPart>
        <name>Fe</name>
        <dbReference type="ChEBI" id="CHEBI:18248"/>
    </ligandPart>
</feature>
<gene>
    <name evidence="13" type="primary">ccmE</name>
    <name evidence="13" type="synonym">cycJ</name>
    <name evidence="16" type="ORF">DES49_2202</name>
</gene>
<keyword evidence="10 13" id="KW-0408">Iron</keyword>
<dbReference type="InterPro" id="IPR012340">
    <property type="entry name" value="NA-bd_OB-fold"/>
</dbReference>
<keyword evidence="9 13" id="KW-1133">Transmembrane helix</keyword>
<keyword evidence="8 13" id="KW-0735">Signal-anchor</keyword>
<dbReference type="SUPFAM" id="SSF82093">
    <property type="entry name" value="Heme chaperone CcmE"/>
    <property type="match status" value="1"/>
</dbReference>
<dbReference type="GO" id="GO:0005886">
    <property type="term" value="C:plasma membrane"/>
    <property type="evidence" value="ECO:0007669"/>
    <property type="project" value="UniProtKB-SubCell"/>
</dbReference>
<evidence type="ECO:0000256" key="6">
    <source>
        <dbReference type="ARBA" id="ARBA00022723"/>
    </source>
</evidence>
<dbReference type="RefSeq" id="WP_133736460.1">
    <property type="nucleotide sequence ID" value="NZ_SOAX01000005.1"/>
</dbReference>
<name>A0A4R7JNJ7_9GAMM</name>
<reference evidence="16 17" key="1">
    <citation type="submission" date="2019-03" db="EMBL/GenBank/DDBJ databases">
        <title>Genomic Encyclopedia of Type Strains, Phase IV (KMG-IV): sequencing the most valuable type-strain genomes for metagenomic binning, comparative biology and taxonomic classification.</title>
        <authorList>
            <person name="Goeker M."/>
        </authorList>
    </citation>
    <scope>NUCLEOTIDE SEQUENCE [LARGE SCALE GENOMIC DNA]</scope>
    <source>
        <strain evidence="16 17">DSM 15505</strain>
    </source>
</reference>
<comment type="caution">
    <text evidence="16">The sequence shown here is derived from an EMBL/GenBank/DDBJ whole genome shotgun (WGS) entry which is preliminary data.</text>
</comment>
<dbReference type="GO" id="GO:0020037">
    <property type="term" value="F:heme binding"/>
    <property type="evidence" value="ECO:0007669"/>
    <property type="project" value="InterPro"/>
</dbReference>
<evidence type="ECO:0000256" key="12">
    <source>
        <dbReference type="ARBA" id="ARBA00056663"/>
    </source>
</evidence>
<keyword evidence="11 13" id="KW-0472">Membrane</keyword>
<keyword evidence="5 13" id="KW-0812">Transmembrane</keyword>
<evidence type="ECO:0000256" key="5">
    <source>
        <dbReference type="ARBA" id="ARBA00022692"/>
    </source>
</evidence>
<evidence type="ECO:0000256" key="14">
    <source>
        <dbReference type="PIRSR" id="PIRSR604329-50"/>
    </source>
</evidence>
<dbReference type="PANTHER" id="PTHR34128:SF2">
    <property type="entry name" value="CYTOCHROME C-TYPE BIOGENESIS PROTEIN CCME HOMOLOG, MITOCHONDRIAL"/>
    <property type="match status" value="1"/>
</dbReference>
<feature type="topological domain" description="Extracellular" evidence="13">
    <location>
        <begin position="30"/>
        <end position="167"/>
    </location>
</feature>
<evidence type="ECO:0000256" key="15">
    <source>
        <dbReference type="SAM" id="MobiDB-lite"/>
    </source>
</evidence>
<keyword evidence="2 13" id="KW-1003">Cell membrane</keyword>
<feature type="topological domain" description="Cytoplasmic" evidence="13">
    <location>
        <begin position="1"/>
        <end position="8"/>
    </location>
</feature>
<dbReference type="NCBIfam" id="NF009638">
    <property type="entry name" value="PRK13165.1"/>
    <property type="match status" value="1"/>
</dbReference>
<evidence type="ECO:0000256" key="8">
    <source>
        <dbReference type="ARBA" id="ARBA00022968"/>
    </source>
</evidence>
<dbReference type="PANTHER" id="PTHR34128">
    <property type="entry name" value="CYTOCHROME C-TYPE BIOGENESIS PROTEIN CCME HOMOLOG, MITOCHONDRIAL"/>
    <property type="match status" value="1"/>
</dbReference>
<keyword evidence="4 13" id="KW-0349">Heme</keyword>
<evidence type="ECO:0000313" key="17">
    <source>
        <dbReference type="Proteomes" id="UP000295830"/>
    </source>
</evidence>
<comment type="similarity">
    <text evidence="13">Belongs to the CcmE/CycJ family.</text>
</comment>
<proteinExistence type="inferred from homology"/>
<evidence type="ECO:0000256" key="4">
    <source>
        <dbReference type="ARBA" id="ARBA00022617"/>
    </source>
</evidence>
<evidence type="ECO:0000256" key="10">
    <source>
        <dbReference type="ARBA" id="ARBA00023004"/>
    </source>
</evidence>
<feature type="region of interest" description="Disordered" evidence="15">
    <location>
        <begin position="138"/>
        <end position="167"/>
    </location>
</feature>
<dbReference type="NCBIfam" id="NF009729">
    <property type="entry name" value="PRK13254.1-3"/>
    <property type="match status" value="1"/>
</dbReference>
<dbReference type="NCBIfam" id="NF009727">
    <property type="entry name" value="PRK13254.1-1"/>
    <property type="match status" value="1"/>
</dbReference>
<dbReference type="EMBL" id="SOAX01000005">
    <property type="protein sequence ID" value="TDT39284.1"/>
    <property type="molecule type" value="Genomic_DNA"/>
</dbReference>
<evidence type="ECO:0000313" key="16">
    <source>
        <dbReference type="EMBL" id="TDT39284.1"/>
    </source>
</evidence>
<dbReference type="NCBIfam" id="NF009731">
    <property type="entry name" value="PRK13254.1-5"/>
    <property type="match status" value="1"/>
</dbReference>
<dbReference type="Proteomes" id="UP000295830">
    <property type="component" value="Unassembled WGS sequence"/>
</dbReference>
<dbReference type="GO" id="GO:0046872">
    <property type="term" value="F:metal ion binding"/>
    <property type="evidence" value="ECO:0007669"/>
    <property type="project" value="UniProtKB-KW"/>
</dbReference>
<evidence type="ECO:0000256" key="9">
    <source>
        <dbReference type="ARBA" id="ARBA00022989"/>
    </source>
</evidence>
<dbReference type="GO" id="GO:0017003">
    <property type="term" value="P:protein-heme linkage"/>
    <property type="evidence" value="ECO:0007669"/>
    <property type="project" value="UniProtKB-UniRule"/>
</dbReference>
<dbReference type="GO" id="GO:0017004">
    <property type="term" value="P:cytochrome complex assembly"/>
    <property type="evidence" value="ECO:0007669"/>
    <property type="project" value="UniProtKB-KW"/>
</dbReference>
<dbReference type="FunFam" id="2.40.50.140:FF:000104">
    <property type="entry name" value="Cytochrome c-type biogenesis protein CcmE"/>
    <property type="match status" value="1"/>
</dbReference>
<dbReference type="Gene3D" id="2.40.50.140">
    <property type="entry name" value="Nucleic acid-binding proteins"/>
    <property type="match status" value="1"/>
</dbReference>
<protein>
    <recommendedName>
        <fullName evidence="13">Cytochrome c-type biogenesis protein CcmE</fullName>
    </recommendedName>
    <alternativeName>
        <fullName evidence="13">Cytochrome c maturation protein E</fullName>
    </alternativeName>
    <alternativeName>
        <fullName evidence="13">Heme chaperone CcmE</fullName>
    </alternativeName>
</protein>
<organism evidence="16 17">
    <name type="scientific">Halospina denitrificans</name>
    <dbReference type="NCBI Taxonomy" id="332522"/>
    <lineage>
        <taxon>Bacteria</taxon>
        <taxon>Pseudomonadati</taxon>
        <taxon>Pseudomonadota</taxon>
        <taxon>Gammaproteobacteria</taxon>
        <taxon>Halospina</taxon>
    </lineage>
</organism>
<evidence type="ECO:0000256" key="11">
    <source>
        <dbReference type="ARBA" id="ARBA00023136"/>
    </source>
</evidence>
<dbReference type="Pfam" id="PF03100">
    <property type="entry name" value="CcmE"/>
    <property type="match status" value="1"/>
</dbReference>
<evidence type="ECO:0000256" key="3">
    <source>
        <dbReference type="ARBA" id="ARBA00022519"/>
    </source>
</evidence>
<comment type="function">
    <text evidence="12 13">Heme chaperone required for the biogenesis of c-type cytochromes. Transiently binds heme delivered by CcmC and transfers the heme to apo-cytochromes in a process facilitated by CcmF and CcmH.</text>
</comment>
<keyword evidence="17" id="KW-1185">Reference proteome</keyword>
<dbReference type="InterPro" id="IPR036127">
    <property type="entry name" value="CcmE-like_sf"/>
</dbReference>
<sequence length="167" mass="18112">MNPVRKRRLTIIVVLLAGFSVAVALVLVALQENMNLFYSPAEIAAGKAPVDQRIRAGGLVEQDSVERDSDSLRVHFRITDNDGRVRVQYDGILPDLFREGQGVVALGKLNQNGVLVADQVLAKHDEEYMPPEVEQALKDAGRLKEGSGGGYYPKGEGESPEQQGDGA</sequence>
<dbReference type="InterPro" id="IPR004329">
    <property type="entry name" value="CcmE"/>
</dbReference>